<dbReference type="RefSeq" id="WP_301662631.1">
    <property type="nucleotide sequence ID" value="NZ_VCYH01000001.1"/>
</dbReference>
<keyword evidence="2" id="KW-0489">Methyltransferase</keyword>
<reference evidence="6" key="1">
    <citation type="submission" date="2019-05" db="EMBL/GenBank/DDBJ databases">
        <title>Methanoculleus sp. FWC-SCC1, a methanogenic archaeon isolated from deep marine cold seep.</title>
        <authorList>
            <person name="Chen Y.-W."/>
            <person name="Chen S.-C."/>
            <person name="Teng N.-H."/>
            <person name="Lai M.-C."/>
        </authorList>
    </citation>
    <scope>NUCLEOTIDE SEQUENCE</scope>
    <source>
        <strain evidence="6">FWC-SCC1</strain>
    </source>
</reference>
<dbReference type="SUPFAM" id="SSF53335">
    <property type="entry name" value="S-adenosyl-L-methionine-dependent methyltransferases"/>
    <property type="match status" value="1"/>
</dbReference>
<feature type="domain" description="DNA methylase N-4/N-6" evidence="5">
    <location>
        <begin position="532"/>
        <end position="846"/>
    </location>
</feature>
<sequence>MPRRETLEEYEHKKMEEHKKNLKKVLRELFQIEDAAELDHGMYRIMKLRREQVEEFINNGLIEEVDAVFGEYTAQQREMAERDKQALEEEILHKLGDKALAKDSIREDLLITPIAQELNERYLAVCNRVRACAMSDQHKGEVFSRIADFFGRYYDDGDFMSLRRYSADGKYAIPYNGEEVLLHWANKDQYYIKTERHLKNYGFEVGENTTVRFEVVKAESTKNNNKTEKRHLVLAPETEANDESEAIIPVEWKENARELIIRFQFITLDDVALNEYTEFIPRGAKRKNPNRDDVIKGVATKILEQVPGSDLKASLSLGKPGDNKPLLEKHITRFSSQHTSDYFIHKNLHKFLAQELDFYIKNEVFRLDDLTADNERQMQHYVACARVMKTICLRIIDFLAQMEEFQKKLWEKKKFVLSTNYCMTLDMIDEEFFAEHFEEIVVGMRDNWEELLEFNLDSSRQASLSSFLVEEPNLFQEANPYLILDTKNFDAVFVEKLLSTFENLEEDTSGLIIKSENWQALNLLKNRFAESINCIYIDPPYNTVEGTFVYKNDYKNSSWLSMMADRLLLARDLLPKSGTLSVAIDDTETSYLRIISDSIFGVENYIATFAIEINPAGQNLKPNAPALSHDYCHVFAKDISESELLLRELTPEEIAQYTETDSKGLYLWDNLRRRGGNSRPADRRRQWYPLYINLADKRVSTEPFENSTEIWPIDPKGENRIWRLETESAKRDIANGEISVIEKAGRAEIVKKTRMPDGKKPKTLWADAKYSATTYGTKYLNKFFRENEFSYPKSIFLVQDLIKHWANPDDIVLDFFAGSGTTAHAVLNLNKEDGGDRKYILAEMGNYFDTVTKPRIQKVMYSDSWKDGEPEPDGTGQSHMFKYIELEQYEDTLDNIVLEQRTLDQFDDYLLHYILDVESRDSLCRVNLDAFRNPFEYKLRIRRADGKGHEDRTVDLVDTFNYLLGLRVKQLVPFDNEATSTHYQVVHGTLPSKQSATIIWRKCTTDEVFLKADKAFIEEHVLTELPADVVYVNGYCFVDGARPIEKEFKDLMGA</sequence>
<dbReference type="PROSITE" id="PS00092">
    <property type="entry name" value="N6_MTASE"/>
    <property type="match status" value="1"/>
</dbReference>
<keyword evidence="7" id="KW-1185">Reference proteome</keyword>
<keyword evidence="3" id="KW-0808">Transferase</keyword>
<dbReference type="EMBL" id="VCYH01000001">
    <property type="protein sequence ID" value="MDN7023588.1"/>
    <property type="molecule type" value="Genomic_DNA"/>
</dbReference>
<evidence type="ECO:0000313" key="7">
    <source>
        <dbReference type="Proteomes" id="UP001168338"/>
    </source>
</evidence>
<gene>
    <name evidence="6" type="ORF">FGU65_01520</name>
</gene>
<organism evidence="6 7">
    <name type="scientific">Methanoculleus frigidifontis</name>
    <dbReference type="NCBI Taxonomy" id="2584085"/>
    <lineage>
        <taxon>Archaea</taxon>
        <taxon>Methanobacteriati</taxon>
        <taxon>Methanobacteriota</taxon>
        <taxon>Stenosarchaea group</taxon>
        <taxon>Methanomicrobia</taxon>
        <taxon>Methanomicrobiales</taxon>
        <taxon>Methanomicrobiaceae</taxon>
        <taxon>Methanoculleus</taxon>
    </lineage>
</organism>
<evidence type="ECO:0000256" key="2">
    <source>
        <dbReference type="ARBA" id="ARBA00022603"/>
    </source>
</evidence>
<evidence type="ECO:0000259" key="5">
    <source>
        <dbReference type="Pfam" id="PF01555"/>
    </source>
</evidence>
<name>A0ABT8M6N1_9EURY</name>
<comment type="similarity">
    <text evidence="1">Belongs to the N(4)/N(6)-methyltransferase family.</text>
</comment>
<dbReference type="Proteomes" id="UP001168338">
    <property type="component" value="Unassembled WGS sequence"/>
</dbReference>
<keyword evidence="4" id="KW-0949">S-adenosyl-L-methionine</keyword>
<dbReference type="InterPro" id="IPR002941">
    <property type="entry name" value="DNA_methylase_N4/N6"/>
</dbReference>
<dbReference type="PRINTS" id="PR00506">
    <property type="entry name" value="D21N6MTFRASE"/>
</dbReference>
<dbReference type="InterPro" id="IPR002052">
    <property type="entry name" value="DNA_methylase_N6_adenine_CS"/>
</dbReference>
<evidence type="ECO:0000256" key="4">
    <source>
        <dbReference type="ARBA" id="ARBA00022691"/>
    </source>
</evidence>
<dbReference type="Gene3D" id="3.40.50.150">
    <property type="entry name" value="Vaccinia Virus protein VP39"/>
    <property type="match status" value="1"/>
</dbReference>
<dbReference type="InterPro" id="IPR029063">
    <property type="entry name" value="SAM-dependent_MTases_sf"/>
</dbReference>
<proteinExistence type="inferred from homology"/>
<dbReference type="InterPro" id="IPR002295">
    <property type="entry name" value="N4/N6-MTase_EcoPI_Mod-like"/>
</dbReference>
<evidence type="ECO:0000256" key="3">
    <source>
        <dbReference type="ARBA" id="ARBA00022679"/>
    </source>
</evidence>
<comment type="caution">
    <text evidence="6">The sequence shown here is derived from an EMBL/GenBank/DDBJ whole genome shotgun (WGS) entry which is preliminary data.</text>
</comment>
<dbReference type="Pfam" id="PF01555">
    <property type="entry name" value="N6_N4_Mtase"/>
    <property type="match status" value="1"/>
</dbReference>
<protein>
    <submittedName>
        <fullName evidence="6">Site-specific DNA-methyltransferase</fullName>
    </submittedName>
</protein>
<accession>A0ABT8M6N1</accession>
<evidence type="ECO:0000256" key="1">
    <source>
        <dbReference type="ARBA" id="ARBA00006594"/>
    </source>
</evidence>
<evidence type="ECO:0000313" key="6">
    <source>
        <dbReference type="EMBL" id="MDN7023588.1"/>
    </source>
</evidence>